<dbReference type="Proteomes" id="UP000037696">
    <property type="component" value="Unassembled WGS sequence"/>
</dbReference>
<dbReference type="EMBL" id="LHQQ01000159">
    <property type="protein sequence ID" value="KOS40561.1"/>
    <property type="molecule type" value="Genomic_DNA"/>
</dbReference>
<protein>
    <submittedName>
        <fullName evidence="1">Uncharacterized protein</fullName>
    </submittedName>
</protein>
<proteinExistence type="predicted"/>
<evidence type="ECO:0000313" key="1">
    <source>
        <dbReference type="EMBL" id="KOS40561.1"/>
    </source>
</evidence>
<reference evidence="1 2" key="1">
    <citation type="submission" date="2015-08" db="EMBL/GenBank/DDBJ databases">
        <title>Genome sequencing of Penicillium nordicum.</title>
        <authorList>
            <person name="Nguyen H.D."/>
            <person name="Seifert K.A."/>
        </authorList>
    </citation>
    <scope>NUCLEOTIDE SEQUENCE [LARGE SCALE GENOMIC DNA]</scope>
    <source>
        <strain evidence="1 2">DAOMC 185683</strain>
    </source>
</reference>
<evidence type="ECO:0000313" key="2">
    <source>
        <dbReference type="Proteomes" id="UP000037696"/>
    </source>
</evidence>
<dbReference type="AlphaFoldDB" id="A0A0M8P4K8"/>
<keyword evidence="2" id="KW-1185">Reference proteome</keyword>
<accession>A0A0M8P4K8</accession>
<organism evidence="1 2">
    <name type="scientific">Penicillium nordicum</name>
    <dbReference type="NCBI Taxonomy" id="229535"/>
    <lineage>
        <taxon>Eukaryota</taxon>
        <taxon>Fungi</taxon>
        <taxon>Dikarya</taxon>
        <taxon>Ascomycota</taxon>
        <taxon>Pezizomycotina</taxon>
        <taxon>Eurotiomycetes</taxon>
        <taxon>Eurotiomycetidae</taxon>
        <taxon>Eurotiales</taxon>
        <taxon>Aspergillaceae</taxon>
        <taxon>Penicillium</taxon>
    </lineage>
</organism>
<gene>
    <name evidence="1" type="ORF">ACN38_g8589</name>
</gene>
<comment type="caution">
    <text evidence="1">The sequence shown here is derived from an EMBL/GenBank/DDBJ whole genome shotgun (WGS) entry which is preliminary data.</text>
</comment>
<name>A0A0M8P4K8_9EURO</name>
<sequence length="90" mass="9952">MLQIGIGEKGNSLSASVEVQLVEIDKIGCRQNGRVAEFKAKQSEIFPSFPSVTCGAQRSTRDRVGEPYAMSIWVILTYVIICSFQDCHIV</sequence>